<dbReference type="EMBL" id="JBHSOE010000103">
    <property type="protein sequence ID" value="MFC5660558.1"/>
    <property type="molecule type" value="Genomic_DNA"/>
</dbReference>
<proteinExistence type="predicted"/>
<protein>
    <submittedName>
        <fullName evidence="2">Uncharacterized protein</fullName>
    </submittedName>
</protein>
<name>A0ABW0WSR7_STRNO</name>
<organism evidence="2 3">
    <name type="scientific">Streptomyces nogalater</name>
    <dbReference type="NCBI Taxonomy" id="38314"/>
    <lineage>
        <taxon>Bacteria</taxon>
        <taxon>Bacillati</taxon>
        <taxon>Actinomycetota</taxon>
        <taxon>Actinomycetes</taxon>
        <taxon>Kitasatosporales</taxon>
        <taxon>Streptomycetaceae</taxon>
        <taxon>Streptomyces</taxon>
    </lineage>
</organism>
<evidence type="ECO:0000256" key="1">
    <source>
        <dbReference type="SAM" id="MobiDB-lite"/>
    </source>
</evidence>
<dbReference type="RefSeq" id="WP_344352485.1">
    <property type="nucleotide sequence ID" value="NZ_BAAASM010000062.1"/>
</dbReference>
<accession>A0ABW0WSR7</accession>
<dbReference type="Proteomes" id="UP001596065">
    <property type="component" value="Unassembled WGS sequence"/>
</dbReference>
<evidence type="ECO:0000313" key="3">
    <source>
        <dbReference type="Proteomes" id="UP001596065"/>
    </source>
</evidence>
<gene>
    <name evidence="2" type="ORF">ACFP3J_34470</name>
</gene>
<sequence length="42" mass="4445">MPVIEPDTLDEELDGQAGEMEQPAADEETLLSVPGCPTLISC</sequence>
<feature type="region of interest" description="Disordered" evidence="1">
    <location>
        <begin position="1"/>
        <end position="42"/>
    </location>
</feature>
<comment type="caution">
    <text evidence="2">The sequence shown here is derived from an EMBL/GenBank/DDBJ whole genome shotgun (WGS) entry which is preliminary data.</text>
</comment>
<evidence type="ECO:0000313" key="2">
    <source>
        <dbReference type="EMBL" id="MFC5660558.1"/>
    </source>
</evidence>
<keyword evidence="3" id="KW-1185">Reference proteome</keyword>
<reference evidence="3" key="1">
    <citation type="journal article" date="2019" name="Int. J. Syst. Evol. Microbiol.">
        <title>The Global Catalogue of Microorganisms (GCM) 10K type strain sequencing project: providing services to taxonomists for standard genome sequencing and annotation.</title>
        <authorList>
            <consortium name="The Broad Institute Genomics Platform"/>
            <consortium name="The Broad Institute Genome Sequencing Center for Infectious Disease"/>
            <person name="Wu L."/>
            <person name="Ma J."/>
        </authorList>
    </citation>
    <scope>NUCLEOTIDE SEQUENCE [LARGE SCALE GENOMIC DNA]</scope>
    <source>
        <strain evidence="3">KCTC 5701</strain>
    </source>
</reference>